<comment type="subcellular location">
    <subcellularLocation>
        <location evidence="1">Nucleus</location>
    </subcellularLocation>
</comment>
<dbReference type="SUPFAM" id="SSF55455">
    <property type="entry name" value="SRF-like"/>
    <property type="match status" value="1"/>
</dbReference>
<keyword evidence="3" id="KW-0238">DNA-binding</keyword>
<dbReference type="Gramene" id="Kaladp0022s0108.1.v1.1">
    <property type="protein sequence ID" value="Kaladp0022s0108.1.v1.1.CDS.1"/>
    <property type="gene ID" value="Kaladp0022s0108.v1.1"/>
</dbReference>
<dbReference type="GO" id="GO:0000978">
    <property type="term" value="F:RNA polymerase II cis-regulatory region sequence-specific DNA binding"/>
    <property type="evidence" value="ECO:0007669"/>
    <property type="project" value="TreeGrafter"/>
</dbReference>
<dbReference type="Proteomes" id="UP000594263">
    <property type="component" value="Unplaced"/>
</dbReference>
<feature type="domain" description="MADS-box" evidence="7">
    <location>
        <begin position="8"/>
        <end position="68"/>
    </location>
</feature>
<dbReference type="Gene3D" id="6.10.140.920">
    <property type="match status" value="1"/>
</dbReference>
<dbReference type="PRINTS" id="PR00404">
    <property type="entry name" value="MADSDOMAIN"/>
</dbReference>
<evidence type="ECO:0000313" key="8">
    <source>
        <dbReference type="EnsemblPlants" id="Kaladp0022s0108.1.v1.1.CDS.1"/>
    </source>
</evidence>
<protein>
    <recommendedName>
        <fullName evidence="7">MADS-box domain-containing protein</fullName>
    </recommendedName>
</protein>
<dbReference type="FunFam" id="3.40.1810.10:FF:000006">
    <property type="entry name" value="Agamous-like MADS-box protein AGL62"/>
    <property type="match status" value="1"/>
</dbReference>
<dbReference type="EnsemblPlants" id="Kaladp0022s0108.1.v1.1">
    <property type="protein sequence ID" value="Kaladp0022s0108.1.v1.1.CDS.1"/>
    <property type="gene ID" value="Kaladp0022s0108.v1.1"/>
</dbReference>
<accession>A0A7N0T4C1</accession>
<dbReference type="GO" id="GO:0000981">
    <property type="term" value="F:DNA-binding transcription factor activity, RNA polymerase II-specific"/>
    <property type="evidence" value="ECO:0007669"/>
    <property type="project" value="TreeGrafter"/>
</dbReference>
<dbReference type="Pfam" id="PF00319">
    <property type="entry name" value="SRF-TF"/>
    <property type="match status" value="1"/>
</dbReference>
<evidence type="ECO:0000256" key="5">
    <source>
        <dbReference type="ARBA" id="ARBA00023242"/>
    </source>
</evidence>
<dbReference type="GO" id="GO:0046983">
    <property type="term" value="F:protein dimerization activity"/>
    <property type="evidence" value="ECO:0007669"/>
    <property type="project" value="InterPro"/>
</dbReference>
<proteinExistence type="predicted"/>
<keyword evidence="4" id="KW-0804">Transcription</keyword>
<dbReference type="PROSITE" id="PS50066">
    <property type="entry name" value="MADS_BOX_2"/>
    <property type="match status" value="1"/>
</dbReference>
<dbReference type="InterPro" id="IPR036879">
    <property type="entry name" value="TF_MADSbox_sf"/>
</dbReference>
<dbReference type="InterPro" id="IPR002100">
    <property type="entry name" value="TF_MADSbox"/>
</dbReference>
<dbReference type="PANTHER" id="PTHR11945:SF629">
    <property type="entry name" value="OS02G0164450 PROTEIN"/>
    <property type="match status" value="1"/>
</dbReference>
<evidence type="ECO:0000256" key="1">
    <source>
        <dbReference type="ARBA" id="ARBA00004123"/>
    </source>
</evidence>
<reference evidence="8" key="1">
    <citation type="submission" date="2021-01" db="UniProtKB">
        <authorList>
            <consortium name="EnsemblPlants"/>
        </authorList>
    </citation>
    <scope>IDENTIFICATION</scope>
</reference>
<dbReference type="InterPro" id="IPR033896">
    <property type="entry name" value="MEF2-like_N"/>
</dbReference>
<evidence type="ECO:0000256" key="4">
    <source>
        <dbReference type="ARBA" id="ARBA00023163"/>
    </source>
</evidence>
<keyword evidence="6" id="KW-0175">Coiled coil</keyword>
<evidence type="ECO:0000256" key="6">
    <source>
        <dbReference type="SAM" id="Coils"/>
    </source>
</evidence>
<feature type="coiled-coil region" evidence="6">
    <location>
        <begin position="114"/>
        <end position="170"/>
    </location>
</feature>
<evidence type="ECO:0000313" key="9">
    <source>
        <dbReference type="Proteomes" id="UP000594263"/>
    </source>
</evidence>
<dbReference type="Gene3D" id="3.40.1810.10">
    <property type="entry name" value="Transcription factor, MADS-box"/>
    <property type="match status" value="1"/>
</dbReference>
<evidence type="ECO:0000256" key="2">
    <source>
        <dbReference type="ARBA" id="ARBA00023015"/>
    </source>
</evidence>
<evidence type="ECO:0000256" key="3">
    <source>
        <dbReference type="ARBA" id="ARBA00023125"/>
    </source>
</evidence>
<dbReference type="SMART" id="SM00432">
    <property type="entry name" value="MADS"/>
    <property type="match status" value="1"/>
</dbReference>
<dbReference type="AlphaFoldDB" id="A0A7N0T4C1"/>
<sequence length="206" mass="22999">MPTRKPSLGRQRVEMTKIKSKSQLQVTFSKRCAGLFKKASELCTLCGVEIAIIVFSPAGKPFSFGHPSVESIVNKFINQSGSKAITPPQALTPVEPRPAKAGELNQHLRWLLEQQELEKKKAEMLDELRQAGQTQFWWEAPVDSLALHELQQLQAALEELKKNVASFTSNPWPSFTSSPQVSPDAYEYVPAPTYPIPSPMTELGFY</sequence>
<keyword evidence="9" id="KW-1185">Reference proteome</keyword>
<dbReference type="PANTHER" id="PTHR11945">
    <property type="entry name" value="MADS BOX PROTEIN"/>
    <property type="match status" value="1"/>
</dbReference>
<organism evidence="8 9">
    <name type="scientific">Kalanchoe fedtschenkoi</name>
    <name type="common">Lavender scallops</name>
    <name type="synonym">South American air plant</name>
    <dbReference type="NCBI Taxonomy" id="63787"/>
    <lineage>
        <taxon>Eukaryota</taxon>
        <taxon>Viridiplantae</taxon>
        <taxon>Streptophyta</taxon>
        <taxon>Embryophyta</taxon>
        <taxon>Tracheophyta</taxon>
        <taxon>Spermatophyta</taxon>
        <taxon>Magnoliopsida</taxon>
        <taxon>eudicotyledons</taxon>
        <taxon>Gunneridae</taxon>
        <taxon>Pentapetalae</taxon>
        <taxon>Saxifragales</taxon>
        <taxon>Crassulaceae</taxon>
        <taxon>Kalanchoe</taxon>
    </lineage>
</organism>
<keyword evidence="5" id="KW-0539">Nucleus</keyword>
<name>A0A7N0T4C1_KALFE</name>
<evidence type="ECO:0000259" key="7">
    <source>
        <dbReference type="PROSITE" id="PS50066"/>
    </source>
</evidence>
<keyword evidence="2" id="KW-0805">Transcription regulation</keyword>
<dbReference type="GO" id="GO:0045944">
    <property type="term" value="P:positive regulation of transcription by RNA polymerase II"/>
    <property type="evidence" value="ECO:0007669"/>
    <property type="project" value="InterPro"/>
</dbReference>
<dbReference type="OMA" id="ILMESSY"/>
<dbReference type="CDD" id="cd00265">
    <property type="entry name" value="MADS_MEF2_like"/>
    <property type="match status" value="1"/>
</dbReference>
<dbReference type="GO" id="GO:0005634">
    <property type="term" value="C:nucleus"/>
    <property type="evidence" value="ECO:0007669"/>
    <property type="project" value="UniProtKB-SubCell"/>
</dbReference>